<dbReference type="InterPro" id="IPR050563">
    <property type="entry name" value="4-hydroxybenzoyl-CoA_TE"/>
</dbReference>
<dbReference type="CDD" id="cd00586">
    <property type="entry name" value="4HBT"/>
    <property type="match status" value="1"/>
</dbReference>
<dbReference type="PIRSF" id="PIRSF003230">
    <property type="entry name" value="YbgC"/>
    <property type="match status" value="1"/>
</dbReference>
<evidence type="ECO:0000256" key="1">
    <source>
        <dbReference type="ARBA" id="ARBA00005953"/>
    </source>
</evidence>
<dbReference type="PANTHER" id="PTHR31793:SF27">
    <property type="entry name" value="NOVEL THIOESTERASE SUPERFAMILY DOMAIN AND SAPOSIN A-TYPE DOMAIN CONTAINING PROTEIN (0610012H03RIK)"/>
    <property type="match status" value="1"/>
</dbReference>
<dbReference type="InterPro" id="IPR029069">
    <property type="entry name" value="HotDog_dom_sf"/>
</dbReference>
<proteinExistence type="inferred from homology"/>
<dbReference type="RefSeq" id="WP_244783797.1">
    <property type="nucleotide sequence ID" value="NZ_CP091508.1"/>
</dbReference>
<keyword evidence="4" id="KW-1185">Reference proteome</keyword>
<sequence length="152" mass="17284">MAKHVYCRHRTEIEVPFFDVDAMHIVWHGHYVKYLEIARCAFLAEIGYDYNEMGRQGYSWPVVQLNLKYVKPARFGQKIYVDLAVVEIDSCLRIDYTISDAVSGQKLTKASTTQVAVALENGEMQFQTPASWLAAVKHYTGFQALDAALSPF</sequence>
<keyword evidence="2" id="KW-0378">Hydrolase</keyword>
<gene>
    <name evidence="3" type="ORF">LVJ83_06930</name>
</gene>
<evidence type="ECO:0000313" key="3">
    <source>
        <dbReference type="EMBL" id="UOO80726.1"/>
    </source>
</evidence>
<dbReference type="Proteomes" id="UP000829817">
    <property type="component" value="Chromosome"/>
</dbReference>
<dbReference type="Gene3D" id="3.10.129.10">
    <property type="entry name" value="Hotdog Thioesterase"/>
    <property type="match status" value="1"/>
</dbReference>
<name>A0ABY4DPD6_9NEIS</name>
<dbReference type="InterPro" id="IPR006684">
    <property type="entry name" value="YbgC/YbaW"/>
</dbReference>
<accession>A0ABY4DPD6</accession>
<dbReference type="PANTHER" id="PTHR31793">
    <property type="entry name" value="4-HYDROXYBENZOYL-COA THIOESTERASE FAMILY MEMBER"/>
    <property type="match status" value="1"/>
</dbReference>
<organism evidence="3 4">
    <name type="scientific">Uruburuella testudinis</name>
    <dbReference type="NCBI Taxonomy" id="1282863"/>
    <lineage>
        <taxon>Bacteria</taxon>
        <taxon>Pseudomonadati</taxon>
        <taxon>Pseudomonadota</taxon>
        <taxon>Betaproteobacteria</taxon>
        <taxon>Neisseriales</taxon>
        <taxon>Neisseriaceae</taxon>
        <taxon>Uruburuella</taxon>
    </lineage>
</organism>
<comment type="similarity">
    <text evidence="1">Belongs to the 4-hydroxybenzoyl-CoA thioesterase family.</text>
</comment>
<dbReference type="Pfam" id="PF13279">
    <property type="entry name" value="4HBT_2"/>
    <property type="match status" value="1"/>
</dbReference>
<dbReference type="SUPFAM" id="SSF54637">
    <property type="entry name" value="Thioesterase/thiol ester dehydrase-isomerase"/>
    <property type="match status" value="1"/>
</dbReference>
<dbReference type="EMBL" id="CP091508">
    <property type="protein sequence ID" value="UOO80726.1"/>
    <property type="molecule type" value="Genomic_DNA"/>
</dbReference>
<protein>
    <submittedName>
        <fullName evidence="3">Acyl-CoA thioesterase</fullName>
    </submittedName>
</protein>
<evidence type="ECO:0000313" key="4">
    <source>
        <dbReference type="Proteomes" id="UP000829817"/>
    </source>
</evidence>
<evidence type="ECO:0000256" key="2">
    <source>
        <dbReference type="ARBA" id="ARBA00022801"/>
    </source>
</evidence>
<reference evidence="3 4" key="1">
    <citation type="journal article" date="2022" name="Res Sq">
        <title>Evolution of multicellular longitudinally dividing oral cavity symbionts (Neisseriaceae).</title>
        <authorList>
            <person name="Nyongesa S."/>
            <person name="Weber P."/>
            <person name="Bernet E."/>
            <person name="Pullido F."/>
            <person name="Nieckarz M."/>
            <person name="Delaby M."/>
            <person name="Nieves C."/>
            <person name="Viehboeck T."/>
            <person name="Krause N."/>
            <person name="Rivera-Millot A."/>
            <person name="Nakamura A."/>
            <person name="Vischer N."/>
            <person name="VanNieuwenhze M."/>
            <person name="Brun Y."/>
            <person name="Cava F."/>
            <person name="Bulgheresi S."/>
            <person name="Veyrier F."/>
        </authorList>
    </citation>
    <scope>NUCLEOTIDE SEQUENCE [LARGE SCALE GENOMIC DNA]</scope>
    <source>
        <strain evidence="3 4">CCUG 63373m</strain>
    </source>
</reference>